<organism evidence="9 10">
    <name type="scientific">Discostella pseudostelligera</name>
    <dbReference type="NCBI Taxonomy" id="259834"/>
    <lineage>
        <taxon>Eukaryota</taxon>
        <taxon>Sar</taxon>
        <taxon>Stramenopiles</taxon>
        <taxon>Ochrophyta</taxon>
        <taxon>Bacillariophyta</taxon>
        <taxon>Coscinodiscophyceae</taxon>
        <taxon>Thalassiosirophycidae</taxon>
        <taxon>Stephanodiscales</taxon>
        <taxon>Stephanodiscaceae</taxon>
        <taxon>Discostella</taxon>
    </lineage>
</organism>
<feature type="domain" description="HMA" evidence="8">
    <location>
        <begin position="1"/>
        <end position="70"/>
    </location>
</feature>
<proteinExistence type="inferred from homology"/>
<gene>
    <name evidence="9" type="ORF">ACHAWU_008796</name>
</gene>
<keyword evidence="6" id="KW-0143">Chaperone</keyword>
<dbReference type="InterPro" id="IPR036163">
    <property type="entry name" value="HMA_dom_sf"/>
</dbReference>
<dbReference type="GO" id="GO:0006825">
    <property type="term" value="P:copper ion transport"/>
    <property type="evidence" value="ECO:0007669"/>
    <property type="project" value="UniProtKB-KW"/>
</dbReference>
<dbReference type="Gene3D" id="3.30.70.100">
    <property type="match status" value="1"/>
</dbReference>
<dbReference type="PROSITE" id="PS50846">
    <property type="entry name" value="HMA_2"/>
    <property type="match status" value="1"/>
</dbReference>
<evidence type="ECO:0000256" key="1">
    <source>
        <dbReference type="ARBA" id="ARBA00022448"/>
    </source>
</evidence>
<evidence type="ECO:0000256" key="5">
    <source>
        <dbReference type="ARBA" id="ARBA00023065"/>
    </source>
</evidence>
<keyword evidence="2" id="KW-0479">Metal-binding</keyword>
<keyword evidence="5" id="KW-0406">Ion transport</keyword>
<keyword evidence="4" id="KW-0186">Copper</keyword>
<evidence type="ECO:0000313" key="10">
    <source>
        <dbReference type="Proteomes" id="UP001530293"/>
    </source>
</evidence>
<evidence type="ECO:0000259" key="8">
    <source>
        <dbReference type="PROSITE" id="PS50846"/>
    </source>
</evidence>
<evidence type="ECO:0000256" key="3">
    <source>
        <dbReference type="ARBA" id="ARBA00022796"/>
    </source>
</evidence>
<keyword evidence="10" id="KW-1185">Reference proteome</keyword>
<dbReference type="EMBL" id="JALLBG020000055">
    <property type="protein sequence ID" value="KAL3769387.1"/>
    <property type="molecule type" value="Genomic_DNA"/>
</dbReference>
<evidence type="ECO:0000256" key="2">
    <source>
        <dbReference type="ARBA" id="ARBA00022723"/>
    </source>
</evidence>
<evidence type="ECO:0000313" key="9">
    <source>
        <dbReference type="EMBL" id="KAL3769387.1"/>
    </source>
</evidence>
<comment type="caution">
    <text evidence="9">The sequence shown here is derived from an EMBL/GenBank/DDBJ whole genome shotgun (WGS) entry which is preliminary data.</text>
</comment>
<reference evidence="9 10" key="1">
    <citation type="submission" date="2024-10" db="EMBL/GenBank/DDBJ databases">
        <title>Updated reference genomes for cyclostephanoid diatoms.</title>
        <authorList>
            <person name="Roberts W.R."/>
            <person name="Alverson A.J."/>
        </authorList>
    </citation>
    <scope>NUCLEOTIDE SEQUENCE [LARGE SCALE GENOMIC DNA]</scope>
    <source>
        <strain evidence="9 10">AJA232-27</strain>
    </source>
</reference>
<accession>A0ABD3N4A0</accession>
<protein>
    <recommendedName>
        <fullName evidence="8">HMA domain-containing protein</fullName>
    </recommendedName>
</protein>
<dbReference type="CDD" id="cd00371">
    <property type="entry name" value="HMA"/>
    <property type="match status" value="1"/>
</dbReference>
<dbReference type="PANTHER" id="PTHR46365">
    <property type="entry name" value="COPPER TRANSPORT PROTEIN ATOX1"/>
    <property type="match status" value="1"/>
</dbReference>
<comment type="similarity">
    <text evidence="7">Belongs to the ATX1 family.</text>
</comment>
<dbReference type="Pfam" id="PF00403">
    <property type="entry name" value="HMA"/>
    <property type="match status" value="1"/>
</dbReference>
<evidence type="ECO:0000256" key="4">
    <source>
        <dbReference type="ARBA" id="ARBA00023008"/>
    </source>
</evidence>
<keyword evidence="3" id="KW-0187">Copper transport</keyword>
<evidence type="ECO:0000256" key="6">
    <source>
        <dbReference type="ARBA" id="ARBA00023186"/>
    </source>
</evidence>
<dbReference type="InterPro" id="IPR051881">
    <property type="entry name" value="Copper_transport_ATOX1-like"/>
</dbReference>
<dbReference type="SUPFAM" id="SSF55008">
    <property type="entry name" value="HMA, heavy metal-associated domain"/>
    <property type="match status" value="1"/>
</dbReference>
<dbReference type="PANTHER" id="PTHR46365:SF1">
    <property type="entry name" value="COPPER TRANSPORT PROTEIN ATOX1"/>
    <property type="match status" value="1"/>
</dbReference>
<evidence type="ECO:0000256" key="7">
    <source>
        <dbReference type="ARBA" id="ARBA00038171"/>
    </source>
</evidence>
<dbReference type="GO" id="GO:0046872">
    <property type="term" value="F:metal ion binding"/>
    <property type="evidence" value="ECO:0007669"/>
    <property type="project" value="UniProtKB-KW"/>
</dbReference>
<dbReference type="AlphaFoldDB" id="A0ABD3N4A0"/>
<dbReference type="Proteomes" id="UP001530293">
    <property type="component" value="Unassembled WGS sequence"/>
</dbReference>
<keyword evidence="1" id="KW-0813">Transport</keyword>
<sequence>MTETRFDVGMTCEGCAGAVKRILGKIEGVTDIEANVEAKTVVVTHSDAVTKEEMLEKLQKWSQASGKSVALAST</sequence>
<name>A0ABD3N4A0_9STRA</name>
<dbReference type="InterPro" id="IPR006121">
    <property type="entry name" value="HMA_dom"/>
</dbReference>